<accession>C6GAB9</accession>
<geneLocation type="plasmid" evidence="1">
    <name>pGS5</name>
</geneLocation>
<organism evidence="1">
    <name type="scientific">Archaeoglobus profundus</name>
    <dbReference type="NCBI Taxonomy" id="84156"/>
    <lineage>
        <taxon>Archaea</taxon>
        <taxon>Methanobacteriati</taxon>
        <taxon>Methanobacteriota</taxon>
        <taxon>Archaeoglobi</taxon>
        <taxon>Archaeoglobales</taxon>
        <taxon>Archaeoglobaceae</taxon>
        <taxon>Archaeoglobus</taxon>
    </lineage>
</organism>
<proteinExistence type="predicted"/>
<sequence>MRRPPLNGSKLRDNLKFAISKDHLEEAVVLLRLREELTGLTVTQLARFLRKKLYPKASKREIYKKVHRILDKLEEKEFVKTKTIGNYRFAKITLEGLRFLAETLPEWSKQAEVDLNNRLGCTKHLITNYRASREWFEIAIRLLTKPVERFEPIDKELLVLNFTTWLENISDKVLVFMDPETRVVVTKPYRTRFNSPEYIKLLLAKYDEAWKIASENYDVGVFLTVTLPPIFPLKIEQYLLSYILHRLRNWLKRRYGFTPPSIVGNEPQESLNFHKHIVFFGISRIMDKRELTLWLDDKVIRFLENMGHHIQKTVNNRLKPEEVKVFNKLGKKLLKRYLRYKKKHKGYQGPVNWITKVYKDENGKWVFENLPPDLQGNKKDGTLFDGANASVSDYIKKYIIKNLNSALEGTDKEKDPKLAWYWLVRVPFYTISPKLRKPQENPPPLGLVFLGSYSEWDLSYLLV</sequence>
<dbReference type="AlphaFoldDB" id="C6GAB9"/>
<reference evidence="1" key="1">
    <citation type="submission" date="2009-02" db="EMBL/GenBank/DDBJ databases">
        <title>pGS5 a novel rolling-circle plasmid from the hyperthermophilic euryarchaeon Archaeoglobus profundus.</title>
        <authorList>
            <person name="Erauso G.L."/>
            <person name="Fouqueau T."/>
            <person name="Vincentelli R."/>
        </authorList>
    </citation>
    <scope>NUCLEOTIDE SEQUENCE</scope>
    <source>
        <strain evidence="1">AV18</strain>
        <plasmid evidence="1">pGS5</plasmid>
    </source>
</reference>
<keyword evidence="1" id="KW-0614">Plasmid</keyword>
<name>C6GAB9_ARCPR</name>
<evidence type="ECO:0000313" key="1">
    <source>
        <dbReference type="EMBL" id="ACS26258.1"/>
    </source>
</evidence>
<dbReference type="RefSeq" id="WP_012766395.1">
    <property type="nucleotide sequence ID" value="NC_012890.1"/>
</dbReference>
<protein>
    <submittedName>
        <fullName evidence="1">Rep</fullName>
    </submittedName>
</protein>
<dbReference type="EMBL" id="FJ707368">
    <property type="protein sequence ID" value="ACS26258.1"/>
    <property type="molecule type" value="Genomic_DNA"/>
</dbReference>